<evidence type="ECO:0000256" key="1">
    <source>
        <dbReference type="ARBA" id="ARBA00000085"/>
    </source>
</evidence>
<gene>
    <name evidence="14" type="ORF">EJC49_08235</name>
</gene>
<keyword evidence="7" id="KW-0547">Nucleotide-binding</keyword>
<evidence type="ECO:0000256" key="11">
    <source>
        <dbReference type="ARBA" id="ARBA00023136"/>
    </source>
</evidence>
<dbReference type="InterPro" id="IPR003661">
    <property type="entry name" value="HisK_dim/P_dom"/>
</dbReference>
<evidence type="ECO:0000313" key="15">
    <source>
        <dbReference type="Proteomes" id="UP000278398"/>
    </source>
</evidence>
<keyword evidence="12" id="KW-1133">Transmembrane helix</keyword>
<dbReference type="GO" id="GO:0005886">
    <property type="term" value="C:plasma membrane"/>
    <property type="evidence" value="ECO:0007669"/>
    <property type="project" value="UniProtKB-SubCell"/>
</dbReference>
<protein>
    <recommendedName>
        <fullName evidence="3">histidine kinase</fullName>
        <ecNumber evidence="3">2.7.13.3</ecNumber>
    </recommendedName>
</protein>
<dbReference type="CDD" id="cd00082">
    <property type="entry name" value="HisKA"/>
    <property type="match status" value="1"/>
</dbReference>
<evidence type="ECO:0000313" key="14">
    <source>
        <dbReference type="EMBL" id="RST86895.1"/>
    </source>
</evidence>
<accession>A0A429YZK0</accession>
<dbReference type="InterPro" id="IPR050351">
    <property type="entry name" value="BphY/WalK/GraS-like"/>
</dbReference>
<dbReference type="Pfam" id="PF00512">
    <property type="entry name" value="HisKA"/>
    <property type="match status" value="1"/>
</dbReference>
<keyword evidence="11 12" id="KW-0472">Membrane</keyword>
<dbReference type="InterPro" id="IPR005467">
    <property type="entry name" value="His_kinase_dom"/>
</dbReference>
<dbReference type="SMART" id="SM00387">
    <property type="entry name" value="HATPase_c"/>
    <property type="match status" value="1"/>
</dbReference>
<evidence type="ECO:0000256" key="9">
    <source>
        <dbReference type="ARBA" id="ARBA00022840"/>
    </source>
</evidence>
<dbReference type="Gene3D" id="1.10.287.130">
    <property type="match status" value="1"/>
</dbReference>
<comment type="subcellular location">
    <subcellularLocation>
        <location evidence="2">Cell membrane</location>
    </subcellularLocation>
</comment>
<dbReference type="PANTHER" id="PTHR45453">
    <property type="entry name" value="PHOSPHATE REGULON SENSOR PROTEIN PHOR"/>
    <property type="match status" value="1"/>
</dbReference>
<feature type="domain" description="Histidine kinase" evidence="13">
    <location>
        <begin position="201"/>
        <end position="420"/>
    </location>
</feature>
<dbReference type="Proteomes" id="UP000278398">
    <property type="component" value="Unassembled WGS sequence"/>
</dbReference>
<comment type="catalytic activity">
    <reaction evidence="1">
        <text>ATP + protein L-histidine = ADP + protein N-phospho-L-histidine.</text>
        <dbReference type="EC" id="2.7.13.3"/>
    </reaction>
</comment>
<evidence type="ECO:0000256" key="12">
    <source>
        <dbReference type="SAM" id="Phobius"/>
    </source>
</evidence>
<dbReference type="RefSeq" id="WP_126699140.1">
    <property type="nucleotide sequence ID" value="NZ_RWKW01000030.1"/>
</dbReference>
<evidence type="ECO:0000256" key="3">
    <source>
        <dbReference type="ARBA" id="ARBA00012438"/>
    </source>
</evidence>
<dbReference type="Gene3D" id="3.30.565.10">
    <property type="entry name" value="Histidine kinase-like ATPase, C-terminal domain"/>
    <property type="match status" value="1"/>
</dbReference>
<evidence type="ECO:0000256" key="7">
    <source>
        <dbReference type="ARBA" id="ARBA00022741"/>
    </source>
</evidence>
<dbReference type="InterPro" id="IPR004358">
    <property type="entry name" value="Sig_transdc_His_kin-like_C"/>
</dbReference>
<sequence>MSETDGEPRSARDVILARLAETRWVLLASAAAIAGLGLGGSVAPLWQALAFGGIVAVAGLLPRRTAGRRKNDAKAAAVLGLDGHPAKDLAEAVPDPLIVFDEHGMITNANAAARAAFGKLDAGTLLTLRFRTPELQGLVGQLLAGPKEPLSCDYVERVPMERWFRVSGAQLGRDSGLYVLVFKDQSEMRRIDRMRSDFIANASHELRTPLASIAGFVETLRGPARNDAKARDQFLQIMQTQTGRMARLIDDLLSLSRLEMKSFSAPAEPLDLKALIDGVVDALRHLAAENGVEIERDYPDGPVELRGMRDELIQVFENLLENAIKYGQDGKRVVVTVEKPQGASGPRVTVRDFGPGIPDEHIPRLTERFYRVDVDTSRTQKGTGLGLAIVKHILTRHDARLTIRSTLGEGASFTVQFPGK</sequence>
<dbReference type="GO" id="GO:0004721">
    <property type="term" value="F:phosphoprotein phosphatase activity"/>
    <property type="evidence" value="ECO:0007669"/>
    <property type="project" value="TreeGrafter"/>
</dbReference>
<dbReference type="GO" id="GO:0016036">
    <property type="term" value="P:cellular response to phosphate starvation"/>
    <property type="evidence" value="ECO:0007669"/>
    <property type="project" value="TreeGrafter"/>
</dbReference>
<dbReference type="PANTHER" id="PTHR45453:SF1">
    <property type="entry name" value="PHOSPHATE REGULON SENSOR PROTEIN PHOR"/>
    <property type="match status" value="1"/>
</dbReference>
<keyword evidence="15" id="KW-1185">Reference proteome</keyword>
<dbReference type="SMART" id="SM00388">
    <property type="entry name" value="HisKA"/>
    <property type="match status" value="1"/>
</dbReference>
<dbReference type="PROSITE" id="PS50109">
    <property type="entry name" value="HIS_KIN"/>
    <property type="match status" value="1"/>
</dbReference>
<comment type="caution">
    <text evidence="14">The sequence shown here is derived from an EMBL/GenBank/DDBJ whole genome shotgun (WGS) entry which is preliminary data.</text>
</comment>
<dbReference type="InterPro" id="IPR003594">
    <property type="entry name" value="HATPase_dom"/>
</dbReference>
<dbReference type="EC" id="2.7.13.3" evidence="3"/>
<name>A0A429YZK0_9HYPH</name>
<dbReference type="AlphaFoldDB" id="A0A429YZK0"/>
<dbReference type="GO" id="GO:0005524">
    <property type="term" value="F:ATP binding"/>
    <property type="evidence" value="ECO:0007669"/>
    <property type="project" value="UniProtKB-KW"/>
</dbReference>
<dbReference type="InterPro" id="IPR036890">
    <property type="entry name" value="HATPase_C_sf"/>
</dbReference>
<feature type="transmembrane region" description="Helical" evidence="12">
    <location>
        <begin position="21"/>
        <end position="39"/>
    </location>
</feature>
<keyword evidence="4" id="KW-1003">Cell membrane</keyword>
<evidence type="ECO:0000259" key="13">
    <source>
        <dbReference type="PROSITE" id="PS50109"/>
    </source>
</evidence>
<evidence type="ECO:0000256" key="6">
    <source>
        <dbReference type="ARBA" id="ARBA00022679"/>
    </source>
</evidence>
<organism evidence="14 15">
    <name type="scientific">Aquibium carbonis</name>
    <dbReference type="NCBI Taxonomy" id="2495581"/>
    <lineage>
        <taxon>Bacteria</taxon>
        <taxon>Pseudomonadati</taxon>
        <taxon>Pseudomonadota</taxon>
        <taxon>Alphaproteobacteria</taxon>
        <taxon>Hyphomicrobiales</taxon>
        <taxon>Phyllobacteriaceae</taxon>
        <taxon>Aquibium</taxon>
    </lineage>
</organism>
<dbReference type="SUPFAM" id="SSF47384">
    <property type="entry name" value="Homodimeric domain of signal transducing histidine kinase"/>
    <property type="match status" value="1"/>
</dbReference>
<reference evidence="14 15" key="1">
    <citation type="submission" date="2018-12" db="EMBL/GenBank/DDBJ databases">
        <title>Mesorhizobium carbonis sp. nov., isolated from coal mine water.</title>
        <authorList>
            <person name="Xin W."/>
            <person name="Xu Z."/>
            <person name="Xiang F."/>
            <person name="Zhang J."/>
            <person name="Xi L."/>
            <person name="Liu J."/>
        </authorList>
    </citation>
    <scope>NUCLEOTIDE SEQUENCE [LARGE SCALE GENOMIC DNA]</scope>
    <source>
        <strain evidence="14 15">B2.3</strain>
    </source>
</reference>
<dbReference type="FunFam" id="1.10.287.130:FF:000008">
    <property type="entry name" value="Two-component sensor histidine kinase"/>
    <property type="match status" value="1"/>
</dbReference>
<keyword evidence="6" id="KW-0808">Transferase</keyword>
<evidence type="ECO:0000256" key="8">
    <source>
        <dbReference type="ARBA" id="ARBA00022777"/>
    </source>
</evidence>
<evidence type="ECO:0000256" key="10">
    <source>
        <dbReference type="ARBA" id="ARBA00023012"/>
    </source>
</evidence>
<evidence type="ECO:0000256" key="5">
    <source>
        <dbReference type="ARBA" id="ARBA00022553"/>
    </source>
</evidence>
<dbReference type="InterPro" id="IPR036097">
    <property type="entry name" value="HisK_dim/P_sf"/>
</dbReference>
<dbReference type="Pfam" id="PF13188">
    <property type="entry name" value="PAS_8"/>
    <property type="match status" value="1"/>
</dbReference>
<dbReference type="GO" id="GO:0000155">
    <property type="term" value="F:phosphorelay sensor kinase activity"/>
    <property type="evidence" value="ECO:0007669"/>
    <property type="project" value="InterPro"/>
</dbReference>
<keyword evidence="12" id="KW-0812">Transmembrane</keyword>
<dbReference type="PRINTS" id="PR00344">
    <property type="entry name" value="BCTRLSENSOR"/>
</dbReference>
<dbReference type="FunFam" id="3.30.565.10:FF:000006">
    <property type="entry name" value="Sensor histidine kinase WalK"/>
    <property type="match status" value="1"/>
</dbReference>
<dbReference type="OrthoDB" id="9813151at2"/>
<dbReference type="Pfam" id="PF02518">
    <property type="entry name" value="HATPase_c"/>
    <property type="match status" value="1"/>
</dbReference>
<keyword evidence="5" id="KW-0597">Phosphoprotein</keyword>
<dbReference type="EMBL" id="RWKW01000030">
    <property type="protein sequence ID" value="RST86895.1"/>
    <property type="molecule type" value="Genomic_DNA"/>
</dbReference>
<evidence type="ECO:0000256" key="2">
    <source>
        <dbReference type="ARBA" id="ARBA00004236"/>
    </source>
</evidence>
<evidence type="ECO:0000256" key="4">
    <source>
        <dbReference type="ARBA" id="ARBA00022475"/>
    </source>
</evidence>
<proteinExistence type="predicted"/>
<keyword evidence="8 14" id="KW-0418">Kinase</keyword>
<dbReference type="SUPFAM" id="SSF55874">
    <property type="entry name" value="ATPase domain of HSP90 chaperone/DNA topoisomerase II/histidine kinase"/>
    <property type="match status" value="1"/>
</dbReference>
<dbReference type="InterPro" id="IPR000014">
    <property type="entry name" value="PAS"/>
</dbReference>
<keyword evidence="10" id="KW-0902">Two-component regulatory system</keyword>
<keyword evidence="9" id="KW-0067">ATP-binding</keyword>